<evidence type="ECO:0000259" key="2">
    <source>
        <dbReference type="Pfam" id="PF24137"/>
    </source>
</evidence>
<sequence>MLFEASLTRVLSSGLIITSILAGKASALPGRTVTTRTKVPLDSTAHSWTYVIPSHVQDGAARVRFDIPTTGSKLDTQALLTLDSPQLSILNSSVFDWWYFDAVSAQDPRESLTVTFFTATAAAFPWLPSNESSVLIAYLWISFANGTILEEYVPATIATVVGGQGASSPSSGNWSSTGFSWAALKDDLSAYEVIISSEKLQVEGRFSLTSTLGPHLPCGITSESTTLEFAPHIGWAALKPNAVGQVDINVKGSRLQFQGPAYHDKRPRAKIRKNWSDRPFAESVQSWYWGHGQIGPYSVVWFSYLALDDPSQTTYVSSYVARDGQVLVSSCNSTVLTVRPIGDPETGARYPPLAGDIPDGFHLQFDLGEEGWLRANVSGTRIAGDGKYYFRWAGTMTGEVSQSEAERSQNACDAGCSSITARDAESVLTGSAIFEQFVLAE</sequence>
<evidence type="ECO:0008006" key="6">
    <source>
        <dbReference type="Google" id="ProtNLM"/>
    </source>
</evidence>
<protein>
    <recommendedName>
        <fullName evidence="6">AttH domain-containing protein</fullName>
    </recommendedName>
</protein>
<evidence type="ECO:0000259" key="3">
    <source>
        <dbReference type="Pfam" id="PF25581"/>
    </source>
</evidence>
<dbReference type="RefSeq" id="XP_056760992.1">
    <property type="nucleotide sequence ID" value="XM_056912143.1"/>
</dbReference>
<accession>A0AAD6BVC2</accession>
<comment type="caution">
    <text evidence="4">The sequence shown here is derived from an EMBL/GenBank/DDBJ whole genome shotgun (WGS) entry which is preliminary data.</text>
</comment>
<dbReference type="InterPro" id="IPR057722">
    <property type="entry name" value="AsqO/PenF-like_C"/>
</dbReference>
<feature type="domain" description="Diels-Alderase N-terminal" evidence="2">
    <location>
        <begin position="90"/>
        <end position="265"/>
    </location>
</feature>
<keyword evidence="1" id="KW-0732">Signal</keyword>
<proteinExistence type="predicted"/>
<dbReference type="SUPFAM" id="SSF159245">
    <property type="entry name" value="AttH-like"/>
    <property type="match status" value="1"/>
</dbReference>
<reference evidence="4" key="2">
    <citation type="journal article" date="2023" name="IMA Fungus">
        <title>Comparative genomic study of the Penicillium genus elucidates a diverse pangenome and 15 lateral gene transfer events.</title>
        <authorList>
            <person name="Petersen C."/>
            <person name="Sorensen T."/>
            <person name="Nielsen M.R."/>
            <person name="Sondergaard T.E."/>
            <person name="Sorensen J.L."/>
            <person name="Fitzpatrick D.A."/>
            <person name="Frisvad J.C."/>
            <person name="Nielsen K.L."/>
        </authorList>
    </citation>
    <scope>NUCLEOTIDE SEQUENCE</scope>
    <source>
        <strain evidence="4">IBT 16125</strain>
    </source>
</reference>
<dbReference type="Proteomes" id="UP001213681">
    <property type="component" value="Unassembled WGS sequence"/>
</dbReference>
<feature type="domain" description="AsqO/PenF-like C-terminal" evidence="3">
    <location>
        <begin position="282"/>
        <end position="404"/>
    </location>
</feature>
<evidence type="ECO:0000256" key="1">
    <source>
        <dbReference type="SAM" id="SignalP"/>
    </source>
</evidence>
<name>A0AAD6BVC2_9EURO</name>
<evidence type="ECO:0000313" key="5">
    <source>
        <dbReference type="Proteomes" id="UP001213681"/>
    </source>
</evidence>
<dbReference type="EMBL" id="JAPVEA010000008">
    <property type="protein sequence ID" value="KAJ5437763.1"/>
    <property type="molecule type" value="Genomic_DNA"/>
</dbReference>
<reference evidence="4" key="1">
    <citation type="submission" date="2022-12" db="EMBL/GenBank/DDBJ databases">
        <authorList>
            <person name="Petersen C."/>
        </authorList>
    </citation>
    <scope>NUCLEOTIDE SEQUENCE</scope>
    <source>
        <strain evidence="4">IBT 16125</strain>
    </source>
</reference>
<feature type="signal peptide" evidence="1">
    <location>
        <begin position="1"/>
        <end position="27"/>
    </location>
</feature>
<organism evidence="4 5">
    <name type="scientific">Penicillium daleae</name>
    <dbReference type="NCBI Taxonomy" id="63821"/>
    <lineage>
        <taxon>Eukaryota</taxon>
        <taxon>Fungi</taxon>
        <taxon>Dikarya</taxon>
        <taxon>Ascomycota</taxon>
        <taxon>Pezizomycotina</taxon>
        <taxon>Eurotiomycetes</taxon>
        <taxon>Eurotiomycetidae</taxon>
        <taxon>Eurotiales</taxon>
        <taxon>Aspergillaceae</taxon>
        <taxon>Penicillium</taxon>
    </lineage>
</organism>
<dbReference type="Pfam" id="PF24137">
    <property type="entry name" value="DA_N"/>
    <property type="match status" value="1"/>
</dbReference>
<gene>
    <name evidence="4" type="ORF">N7458_008761</name>
</gene>
<dbReference type="AlphaFoldDB" id="A0AAD6BVC2"/>
<feature type="chain" id="PRO_5042268405" description="AttH domain-containing protein" evidence="1">
    <location>
        <begin position="28"/>
        <end position="441"/>
    </location>
</feature>
<dbReference type="GeneID" id="81602386"/>
<keyword evidence="5" id="KW-1185">Reference proteome</keyword>
<evidence type="ECO:0000313" key="4">
    <source>
        <dbReference type="EMBL" id="KAJ5437763.1"/>
    </source>
</evidence>
<dbReference type="InterPro" id="IPR056402">
    <property type="entry name" value="DA_N"/>
</dbReference>
<dbReference type="Pfam" id="PF25581">
    <property type="entry name" value="AsqO_C"/>
    <property type="match status" value="1"/>
</dbReference>